<dbReference type="EMBL" id="OZ023704">
    <property type="protein sequence ID" value="CAK9873566.1"/>
    <property type="molecule type" value="Genomic_DNA"/>
</dbReference>
<reference evidence="2" key="1">
    <citation type="submission" date="2024-03" db="EMBL/GenBank/DDBJ databases">
        <authorList>
            <consortium name="ELIXIR-Norway"/>
            <consortium name="Elixir Norway"/>
        </authorList>
    </citation>
    <scope>NUCLEOTIDE SEQUENCE</scope>
</reference>
<organism evidence="2 3">
    <name type="scientific">Sphagnum jensenii</name>
    <dbReference type="NCBI Taxonomy" id="128206"/>
    <lineage>
        <taxon>Eukaryota</taxon>
        <taxon>Viridiplantae</taxon>
        <taxon>Streptophyta</taxon>
        <taxon>Embryophyta</taxon>
        <taxon>Bryophyta</taxon>
        <taxon>Sphagnophytina</taxon>
        <taxon>Sphagnopsida</taxon>
        <taxon>Sphagnales</taxon>
        <taxon>Sphagnaceae</taxon>
        <taxon>Sphagnum</taxon>
    </lineage>
</organism>
<feature type="region of interest" description="Disordered" evidence="1">
    <location>
        <begin position="1"/>
        <end position="20"/>
    </location>
</feature>
<protein>
    <submittedName>
        <fullName evidence="2">Uncharacterized protein</fullName>
    </submittedName>
</protein>
<accession>A0ABP1BDX5</accession>
<evidence type="ECO:0000256" key="1">
    <source>
        <dbReference type="SAM" id="MobiDB-lite"/>
    </source>
</evidence>
<name>A0ABP1BDX5_9BRYO</name>
<sequence length="81" mass="8966">MSTSVMAPGRPQKKAGQPQPESNLVVEFCNGVPHPAHLYTPSSFCLLYYSVPAHLGIQRHSQEKLLISSEPQSTYPDLMKN</sequence>
<evidence type="ECO:0000313" key="2">
    <source>
        <dbReference type="EMBL" id="CAK9873566.1"/>
    </source>
</evidence>
<proteinExistence type="predicted"/>
<gene>
    <name evidence="2" type="ORF">CSSPJE1EN2_LOCUS16038</name>
</gene>
<dbReference type="Proteomes" id="UP001497522">
    <property type="component" value="Chromosome 3"/>
</dbReference>
<keyword evidence="3" id="KW-1185">Reference proteome</keyword>
<evidence type="ECO:0000313" key="3">
    <source>
        <dbReference type="Proteomes" id="UP001497522"/>
    </source>
</evidence>